<sequence length="195" mass="22438">MVIASLNMIISHLRKAVWIARLCVCTIFAIVYIAIFVLSLLGLEAVIDYFRNITKRDERRHQFQELVATILYIIPPTISHSPFFITSIATLLRQFDESNETLLYIISRSLDASLICSAITPVLLSLSTLVALPPYRNVMLQIFRRTWKQTVGKLQLTSIAYMKNLCVSCNFTERFLRSNHEPSLNRSLQNRVYPL</sequence>
<keyword evidence="3" id="KW-1185">Reference proteome</keyword>
<evidence type="ECO:0000313" key="3">
    <source>
        <dbReference type="Proteomes" id="UP000031036"/>
    </source>
</evidence>
<protein>
    <submittedName>
        <fullName evidence="2">Uncharacterized protein</fullName>
    </submittedName>
</protein>
<feature type="transmembrane region" description="Helical" evidence="1">
    <location>
        <begin position="18"/>
        <end position="46"/>
    </location>
</feature>
<dbReference type="AlphaFoldDB" id="A0A0B2V3V1"/>
<feature type="transmembrane region" description="Helical" evidence="1">
    <location>
        <begin position="66"/>
        <end position="92"/>
    </location>
</feature>
<keyword evidence="1" id="KW-0472">Membrane</keyword>
<dbReference type="Proteomes" id="UP000031036">
    <property type="component" value="Unassembled WGS sequence"/>
</dbReference>
<keyword evidence="1" id="KW-0812">Transmembrane</keyword>
<proteinExistence type="predicted"/>
<dbReference type="EMBL" id="JPKZ01002561">
    <property type="protein sequence ID" value="KHN76218.1"/>
    <property type="molecule type" value="Genomic_DNA"/>
</dbReference>
<feature type="transmembrane region" description="Helical" evidence="1">
    <location>
        <begin position="112"/>
        <end position="135"/>
    </location>
</feature>
<accession>A0A0B2V3V1</accession>
<reference evidence="2 3" key="1">
    <citation type="submission" date="2014-11" db="EMBL/GenBank/DDBJ databases">
        <title>Genetic blueprint of the zoonotic pathogen Toxocara canis.</title>
        <authorList>
            <person name="Zhu X.-Q."/>
            <person name="Korhonen P.K."/>
            <person name="Cai H."/>
            <person name="Young N.D."/>
            <person name="Nejsum P."/>
            <person name="von Samson-Himmelstjerna G."/>
            <person name="Boag P.R."/>
            <person name="Tan P."/>
            <person name="Li Q."/>
            <person name="Min J."/>
            <person name="Yang Y."/>
            <person name="Wang X."/>
            <person name="Fang X."/>
            <person name="Hall R.S."/>
            <person name="Hofmann A."/>
            <person name="Sternberg P.W."/>
            <person name="Jex A.R."/>
            <person name="Gasser R.B."/>
        </authorList>
    </citation>
    <scope>NUCLEOTIDE SEQUENCE [LARGE SCALE GENOMIC DNA]</scope>
    <source>
        <strain evidence="2">PN_DK_2014</strain>
    </source>
</reference>
<organism evidence="2 3">
    <name type="scientific">Toxocara canis</name>
    <name type="common">Canine roundworm</name>
    <dbReference type="NCBI Taxonomy" id="6265"/>
    <lineage>
        <taxon>Eukaryota</taxon>
        <taxon>Metazoa</taxon>
        <taxon>Ecdysozoa</taxon>
        <taxon>Nematoda</taxon>
        <taxon>Chromadorea</taxon>
        <taxon>Rhabditida</taxon>
        <taxon>Spirurina</taxon>
        <taxon>Ascaridomorpha</taxon>
        <taxon>Ascaridoidea</taxon>
        <taxon>Toxocaridae</taxon>
        <taxon>Toxocara</taxon>
    </lineage>
</organism>
<gene>
    <name evidence="2" type="ORF">Tcan_05239</name>
</gene>
<evidence type="ECO:0000313" key="2">
    <source>
        <dbReference type="EMBL" id="KHN76218.1"/>
    </source>
</evidence>
<comment type="caution">
    <text evidence="2">The sequence shown here is derived from an EMBL/GenBank/DDBJ whole genome shotgun (WGS) entry which is preliminary data.</text>
</comment>
<evidence type="ECO:0000256" key="1">
    <source>
        <dbReference type="SAM" id="Phobius"/>
    </source>
</evidence>
<keyword evidence="1" id="KW-1133">Transmembrane helix</keyword>
<name>A0A0B2V3V1_TOXCA</name>